<evidence type="ECO:0000313" key="3">
    <source>
        <dbReference type="Proteomes" id="UP000029981"/>
    </source>
</evidence>
<reference evidence="2 3" key="2">
    <citation type="journal article" date="2009" name="PLoS ONE">
        <title>An integrated genetic and cytogenetic map of the cucumber genome.</title>
        <authorList>
            <person name="Ren Y."/>
            <person name="Zhang Z."/>
            <person name="Liu J."/>
            <person name="Staub J.E."/>
            <person name="Han Y."/>
            <person name="Cheng Z."/>
            <person name="Li X."/>
            <person name="Lu J."/>
            <person name="Miao H."/>
            <person name="Kang H."/>
            <person name="Xie B."/>
            <person name="Gu X."/>
            <person name="Wang X."/>
            <person name="Du Y."/>
            <person name="Jin W."/>
            <person name="Huang S."/>
        </authorList>
    </citation>
    <scope>NUCLEOTIDE SEQUENCE [LARGE SCALE GENOMIC DNA]</scope>
    <source>
        <strain evidence="3">cv. 9930</strain>
    </source>
</reference>
<name>A0A0A0KQB3_CUCSA</name>
<dbReference type="AlphaFoldDB" id="A0A0A0KQB3"/>
<gene>
    <name evidence="2" type="ORF">Csa_5G419280</name>
</gene>
<reference evidence="2 3" key="4">
    <citation type="journal article" date="2011" name="BMC Genomics">
        <title>RNA-Seq improves annotation of protein-coding genes in the cucumber genome.</title>
        <authorList>
            <person name="Li Z."/>
            <person name="Zhang Z."/>
            <person name="Yan P."/>
            <person name="Huang S."/>
            <person name="Fei Z."/>
            <person name="Lin K."/>
        </authorList>
    </citation>
    <scope>NUCLEOTIDE SEQUENCE [LARGE SCALE GENOMIC DNA]</scope>
    <source>
        <strain evidence="3">cv. 9930</strain>
    </source>
</reference>
<organism evidence="2 3">
    <name type="scientific">Cucumis sativus</name>
    <name type="common">Cucumber</name>
    <dbReference type="NCBI Taxonomy" id="3659"/>
    <lineage>
        <taxon>Eukaryota</taxon>
        <taxon>Viridiplantae</taxon>
        <taxon>Streptophyta</taxon>
        <taxon>Embryophyta</taxon>
        <taxon>Tracheophyta</taxon>
        <taxon>Spermatophyta</taxon>
        <taxon>Magnoliopsida</taxon>
        <taxon>eudicotyledons</taxon>
        <taxon>Gunneridae</taxon>
        <taxon>Pentapetalae</taxon>
        <taxon>rosids</taxon>
        <taxon>fabids</taxon>
        <taxon>Cucurbitales</taxon>
        <taxon>Cucurbitaceae</taxon>
        <taxon>Benincaseae</taxon>
        <taxon>Cucumis</taxon>
    </lineage>
</organism>
<dbReference type="Proteomes" id="UP000029981">
    <property type="component" value="Chromosome 5"/>
</dbReference>
<sequence>MHTSLSPLLLSLARLLQRLSSPLSPSSSPKSLPLSQLCPSSLASQIQLRPSLFRLSPSTSQIQPEMCLFVTSRGRSHISIPPPSPISDSSLSLRPVRSSPLQADLLSPISSAGTLAFKFFDSF</sequence>
<reference evidence="2 3" key="1">
    <citation type="journal article" date="2009" name="Nat. Genet.">
        <title>The genome of the cucumber, Cucumis sativus L.</title>
        <authorList>
            <person name="Huang S."/>
            <person name="Li R."/>
            <person name="Zhang Z."/>
            <person name="Li L."/>
            <person name="Gu X."/>
            <person name="Fan W."/>
            <person name="Lucas W.J."/>
            <person name="Wang X."/>
            <person name="Xie B."/>
            <person name="Ni P."/>
            <person name="Ren Y."/>
            <person name="Zhu H."/>
            <person name="Li J."/>
            <person name="Lin K."/>
            <person name="Jin W."/>
            <person name="Fei Z."/>
            <person name="Li G."/>
            <person name="Staub J."/>
            <person name="Kilian A."/>
            <person name="van der Vossen E.A."/>
            <person name="Wu Y."/>
            <person name="Guo J."/>
            <person name="He J."/>
            <person name="Jia Z."/>
            <person name="Ren Y."/>
            <person name="Tian G."/>
            <person name="Lu Y."/>
            <person name="Ruan J."/>
            <person name="Qian W."/>
            <person name="Wang M."/>
            <person name="Huang Q."/>
            <person name="Li B."/>
            <person name="Xuan Z."/>
            <person name="Cao J."/>
            <person name="Asan"/>
            <person name="Wu Z."/>
            <person name="Zhang J."/>
            <person name="Cai Q."/>
            <person name="Bai Y."/>
            <person name="Zhao B."/>
            <person name="Han Y."/>
            <person name="Li Y."/>
            <person name="Li X."/>
            <person name="Wang S."/>
            <person name="Shi Q."/>
            <person name="Liu S."/>
            <person name="Cho W.K."/>
            <person name="Kim J.Y."/>
            <person name="Xu Y."/>
            <person name="Heller-Uszynska K."/>
            <person name="Miao H."/>
            <person name="Cheng Z."/>
            <person name="Zhang S."/>
            <person name="Wu J."/>
            <person name="Yang Y."/>
            <person name="Kang H."/>
            <person name="Li M."/>
            <person name="Liang H."/>
            <person name="Ren X."/>
            <person name="Shi Z."/>
            <person name="Wen M."/>
            <person name="Jian M."/>
            <person name="Yang H."/>
            <person name="Zhang G."/>
            <person name="Yang Z."/>
            <person name="Chen R."/>
            <person name="Liu S."/>
            <person name="Li J."/>
            <person name="Ma L."/>
            <person name="Liu H."/>
            <person name="Zhou Y."/>
            <person name="Zhao J."/>
            <person name="Fang X."/>
            <person name="Li G."/>
            <person name="Fang L."/>
            <person name="Li Y."/>
            <person name="Liu D."/>
            <person name="Zheng H."/>
            <person name="Zhang Y."/>
            <person name="Qin N."/>
            <person name="Li Z."/>
            <person name="Yang G."/>
            <person name="Yang S."/>
            <person name="Bolund L."/>
            <person name="Kristiansen K."/>
            <person name="Zheng H."/>
            <person name="Li S."/>
            <person name="Zhang X."/>
            <person name="Yang H."/>
            <person name="Wang J."/>
            <person name="Sun R."/>
            <person name="Zhang B."/>
            <person name="Jiang S."/>
            <person name="Wang J."/>
            <person name="Du Y."/>
            <person name="Li S."/>
        </authorList>
    </citation>
    <scope>NUCLEOTIDE SEQUENCE [LARGE SCALE GENOMIC DNA]</scope>
    <source>
        <strain evidence="3">cv. 9930</strain>
    </source>
</reference>
<accession>A0A0A0KQB3</accession>
<reference evidence="2 3" key="3">
    <citation type="journal article" date="2010" name="BMC Genomics">
        <title>Transcriptome sequencing and comparative analysis of cucumber flowers with different sex types.</title>
        <authorList>
            <person name="Guo S."/>
            <person name="Zheng Y."/>
            <person name="Joung J.G."/>
            <person name="Liu S."/>
            <person name="Zhang Z."/>
            <person name="Crasta O.R."/>
            <person name="Sobral B.W."/>
            <person name="Xu Y."/>
            <person name="Huang S."/>
            <person name="Fei Z."/>
        </authorList>
    </citation>
    <scope>NUCLEOTIDE SEQUENCE [LARGE SCALE GENOMIC DNA]</scope>
    <source>
        <strain evidence="3">cv. 9930</strain>
    </source>
</reference>
<feature type="signal peptide" evidence="1">
    <location>
        <begin position="1"/>
        <end position="20"/>
    </location>
</feature>
<evidence type="ECO:0000313" key="2">
    <source>
        <dbReference type="EMBL" id="KGN51044.1"/>
    </source>
</evidence>
<protein>
    <submittedName>
        <fullName evidence="2">Uncharacterized protein</fullName>
    </submittedName>
</protein>
<keyword evidence="3" id="KW-1185">Reference proteome</keyword>
<dbReference type="EMBL" id="CM002926">
    <property type="protein sequence ID" value="KGN51044.1"/>
    <property type="molecule type" value="Genomic_DNA"/>
</dbReference>
<feature type="chain" id="PRO_5001965497" evidence="1">
    <location>
        <begin position="21"/>
        <end position="123"/>
    </location>
</feature>
<keyword evidence="1" id="KW-0732">Signal</keyword>
<evidence type="ECO:0000256" key="1">
    <source>
        <dbReference type="SAM" id="SignalP"/>
    </source>
</evidence>
<dbReference type="Gramene" id="KGN51044">
    <property type="protein sequence ID" value="KGN51044"/>
    <property type="gene ID" value="Csa_5G419280"/>
</dbReference>
<proteinExistence type="predicted"/>